<keyword evidence="5" id="KW-0486">Methionine biosynthesis</keyword>
<dbReference type="RefSeq" id="WP_284315134.1">
    <property type="nucleotide sequence ID" value="NZ_BSPC01000058.1"/>
</dbReference>
<feature type="binding site" evidence="5">
    <location>
        <position position="163"/>
    </location>
    <ligand>
        <name>substrate</name>
    </ligand>
</feature>
<comment type="pathway">
    <text evidence="5">Amino-acid biosynthesis; L-methionine biosynthesis via de novo pathway; O-acetyl-L-homoserine from L-homoserine: step 1/1.</text>
</comment>
<dbReference type="SUPFAM" id="SSF52317">
    <property type="entry name" value="Class I glutamine amidotransferase-like"/>
    <property type="match status" value="1"/>
</dbReference>
<feature type="binding site" evidence="5">
    <location>
        <position position="192"/>
    </location>
    <ligand>
        <name>substrate</name>
    </ligand>
</feature>
<dbReference type="Pfam" id="PF04204">
    <property type="entry name" value="HTS"/>
    <property type="match status" value="1"/>
</dbReference>
<feature type="site" description="Important for acyl-CoA specificity" evidence="5">
    <location>
        <position position="111"/>
    </location>
</feature>
<dbReference type="NCBIfam" id="TIGR01001">
    <property type="entry name" value="metA"/>
    <property type="match status" value="1"/>
</dbReference>
<feature type="active site" evidence="5">
    <location>
        <position position="237"/>
    </location>
</feature>
<protein>
    <recommendedName>
        <fullName evidence="5">Homoserine O-acetyltransferase</fullName>
        <shortName evidence="5">HAT</shortName>
        <ecNumber evidence="5">2.3.1.31</ecNumber>
    </recommendedName>
    <alternativeName>
        <fullName evidence="5">Homoserine transacetylase</fullName>
        <shortName evidence="5">HTA</shortName>
    </alternativeName>
</protein>
<dbReference type="EC" id="2.3.1.31" evidence="5"/>
<dbReference type="HAMAP" id="MF_00295">
    <property type="entry name" value="MetA_acyltransf"/>
    <property type="match status" value="1"/>
</dbReference>
<dbReference type="EMBL" id="BSPC01000058">
    <property type="protein sequence ID" value="GLS22161.1"/>
    <property type="molecule type" value="Genomic_DNA"/>
</dbReference>
<dbReference type="InterPro" id="IPR005697">
    <property type="entry name" value="HST_MetA"/>
</dbReference>
<dbReference type="PANTHER" id="PTHR20919:SF0">
    <property type="entry name" value="HOMOSERINE O-SUCCINYLTRANSFERASE"/>
    <property type="match status" value="1"/>
</dbReference>
<keyword evidence="7" id="KW-1185">Reference proteome</keyword>
<evidence type="ECO:0000256" key="4">
    <source>
        <dbReference type="ARBA" id="ARBA00023315"/>
    </source>
</evidence>
<keyword evidence="2 5" id="KW-0028">Amino-acid biosynthesis</keyword>
<keyword evidence="4 5" id="KW-0012">Acyltransferase</keyword>
<dbReference type="Proteomes" id="UP001156882">
    <property type="component" value="Unassembled WGS sequence"/>
</dbReference>
<evidence type="ECO:0000256" key="5">
    <source>
        <dbReference type="HAMAP-Rule" id="MF_00295"/>
    </source>
</evidence>
<evidence type="ECO:0000313" key="7">
    <source>
        <dbReference type="Proteomes" id="UP001156882"/>
    </source>
</evidence>
<dbReference type="InterPro" id="IPR033752">
    <property type="entry name" value="MetA_family"/>
</dbReference>
<sequence>MPIKVPDRSPAEAALQQEGVEVIPDATALRQDIRPLRILLLNLMPTKIATEVQIARLLSHTPLQIELSLLTTATYQPRNTPFEHLKAFYRTLDEVKDERFDGMIVTGAPVETLPFEKVDYWTELKEILAWSRTNVFRRFGICWGGQALLYAAYGVEKIQYPEKLFGVFEQRVQAPRSELMRGFPDSFPTPVSRWTGVDPRGIAAKPELRVLADSPQTGIGLVEHVPTGDVFCFNHLEYDTETLRNEFTRDVSLNPTTALPHNYFPGNSAAADPANTWRAYGYLMFMNWITTLYRDTLYDLSALSPRPENDWGAGI</sequence>
<comment type="similarity">
    <text evidence="5">Belongs to the MetA family.</text>
</comment>
<reference evidence="7" key="1">
    <citation type="journal article" date="2019" name="Int. J. Syst. Evol. Microbiol.">
        <title>The Global Catalogue of Microorganisms (GCM) 10K type strain sequencing project: providing services to taxonomists for standard genome sequencing and annotation.</title>
        <authorList>
            <consortium name="The Broad Institute Genomics Platform"/>
            <consortium name="The Broad Institute Genome Sequencing Center for Infectious Disease"/>
            <person name="Wu L."/>
            <person name="Ma J."/>
        </authorList>
    </citation>
    <scope>NUCLEOTIDE SEQUENCE [LARGE SCALE GENOMIC DNA]</scope>
    <source>
        <strain evidence="7">NBRC 101365</strain>
    </source>
</reference>
<organism evidence="6 7">
    <name type="scientific">Labrys miyagiensis</name>
    <dbReference type="NCBI Taxonomy" id="346912"/>
    <lineage>
        <taxon>Bacteria</taxon>
        <taxon>Pseudomonadati</taxon>
        <taxon>Pseudomonadota</taxon>
        <taxon>Alphaproteobacteria</taxon>
        <taxon>Hyphomicrobiales</taxon>
        <taxon>Xanthobacteraceae</taxon>
        <taxon>Labrys</taxon>
    </lineage>
</organism>
<comment type="function">
    <text evidence="5">Transfers an acetyl group from acetyl-CoA to L-homoserine, forming acetyl-L-homoserine.</text>
</comment>
<name>A0ABQ6CV76_9HYPH</name>
<accession>A0ABQ6CV76</accession>
<keyword evidence="1 5" id="KW-0963">Cytoplasm</keyword>
<dbReference type="PANTHER" id="PTHR20919">
    <property type="entry name" value="HOMOSERINE O-SUCCINYLTRANSFERASE"/>
    <property type="match status" value="1"/>
</dbReference>
<dbReference type="PIRSF" id="PIRSF000450">
    <property type="entry name" value="H_ser_succinyltr"/>
    <property type="match status" value="1"/>
</dbReference>
<keyword evidence="3 5" id="KW-0808">Transferase</keyword>
<proteinExistence type="inferred from homology"/>
<evidence type="ECO:0000256" key="1">
    <source>
        <dbReference type="ARBA" id="ARBA00022490"/>
    </source>
</evidence>
<dbReference type="CDD" id="cd03131">
    <property type="entry name" value="GATase1_HTS"/>
    <property type="match status" value="1"/>
</dbReference>
<evidence type="ECO:0000256" key="3">
    <source>
        <dbReference type="ARBA" id="ARBA00022679"/>
    </source>
</evidence>
<feature type="active site" description="Acyl-thioester intermediate" evidence="5">
    <location>
        <position position="142"/>
    </location>
</feature>
<comment type="caution">
    <text evidence="5">Lacks conserved residue(s) required for the propagation of feature annotation.</text>
</comment>
<comment type="caution">
    <text evidence="6">The sequence shown here is derived from an EMBL/GenBank/DDBJ whole genome shotgun (WGS) entry which is preliminary data.</text>
</comment>
<comment type="subcellular location">
    <subcellularLocation>
        <location evidence="5">Cytoplasm</location>
    </subcellularLocation>
</comment>
<feature type="site" description="Important for substrate specificity" evidence="5">
    <location>
        <position position="192"/>
    </location>
</feature>
<evidence type="ECO:0000256" key="2">
    <source>
        <dbReference type="ARBA" id="ARBA00022605"/>
    </source>
</evidence>
<feature type="binding site" evidence="5">
    <location>
        <position position="249"/>
    </location>
    <ligand>
        <name>substrate</name>
    </ligand>
</feature>
<dbReference type="Gene3D" id="3.40.50.880">
    <property type="match status" value="1"/>
</dbReference>
<comment type="catalytic activity">
    <reaction evidence="5">
        <text>L-homoserine + acetyl-CoA = O-acetyl-L-homoserine + CoA</text>
        <dbReference type="Rhea" id="RHEA:13701"/>
        <dbReference type="ChEBI" id="CHEBI:57287"/>
        <dbReference type="ChEBI" id="CHEBI:57288"/>
        <dbReference type="ChEBI" id="CHEBI:57476"/>
        <dbReference type="ChEBI" id="CHEBI:57716"/>
        <dbReference type="EC" id="2.3.1.31"/>
    </reaction>
</comment>
<evidence type="ECO:0000313" key="6">
    <source>
        <dbReference type="EMBL" id="GLS22161.1"/>
    </source>
</evidence>
<gene>
    <name evidence="6" type="primary">metA_2</name>
    <name evidence="5" type="synonym">metAA</name>
    <name evidence="6" type="ORF">GCM10007874_51780</name>
</gene>
<feature type="active site" description="Proton acceptor" evidence="5">
    <location>
        <position position="235"/>
    </location>
</feature>
<dbReference type="InterPro" id="IPR029062">
    <property type="entry name" value="Class_I_gatase-like"/>
</dbReference>